<dbReference type="OrthoDB" id="45721at2759"/>
<dbReference type="PANTHER" id="PTHR47679:SF2">
    <property type="entry name" value="C-TERMINAL OF ROC (COR) DOMAIN-CONTAINING PROTEIN"/>
    <property type="match status" value="1"/>
</dbReference>
<dbReference type="InterPro" id="IPR032675">
    <property type="entry name" value="LRR_dom_sf"/>
</dbReference>
<evidence type="ECO:0000313" key="1">
    <source>
        <dbReference type="EMBL" id="EJK44498.1"/>
    </source>
</evidence>
<evidence type="ECO:0008006" key="3">
    <source>
        <dbReference type="Google" id="ProtNLM"/>
    </source>
</evidence>
<reference evidence="1 2" key="1">
    <citation type="journal article" date="2012" name="Genome Biol.">
        <title>Genome and low-iron response of an oceanic diatom adapted to chronic iron limitation.</title>
        <authorList>
            <person name="Lommer M."/>
            <person name="Specht M."/>
            <person name="Roy A.S."/>
            <person name="Kraemer L."/>
            <person name="Andreson R."/>
            <person name="Gutowska M.A."/>
            <person name="Wolf J."/>
            <person name="Bergner S.V."/>
            <person name="Schilhabel M.B."/>
            <person name="Klostermeier U.C."/>
            <person name="Beiko R.G."/>
            <person name="Rosenstiel P."/>
            <person name="Hippler M."/>
            <person name="Laroche J."/>
        </authorList>
    </citation>
    <scope>NUCLEOTIDE SEQUENCE [LARGE SCALE GENOMIC DNA]</scope>
    <source>
        <strain evidence="1 2">CCMP1005</strain>
    </source>
</reference>
<name>K0QYV7_THAOC</name>
<proteinExistence type="predicted"/>
<comment type="caution">
    <text evidence="1">The sequence shown here is derived from an EMBL/GenBank/DDBJ whole genome shotgun (WGS) entry which is preliminary data.</text>
</comment>
<dbReference type="SMART" id="SM00368">
    <property type="entry name" value="LRR_RI"/>
    <property type="match status" value="9"/>
</dbReference>
<gene>
    <name evidence="1" type="ORF">THAOC_36956</name>
</gene>
<dbReference type="eggNOG" id="KOG4308">
    <property type="taxonomic scope" value="Eukaryota"/>
</dbReference>
<evidence type="ECO:0000313" key="2">
    <source>
        <dbReference type="Proteomes" id="UP000266841"/>
    </source>
</evidence>
<dbReference type="Proteomes" id="UP000266841">
    <property type="component" value="Unassembled WGS sequence"/>
</dbReference>
<dbReference type="Pfam" id="PF13516">
    <property type="entry name" value="LRR_6"/>
    <property type="match status" value="4"/>
</dbReference>
<keyword evidence="2" id="KW-1185">Reference proteome</keyword>
<accession>K0QYV7</accession>
<organism evidence="1 2">
    <name type="scientific">Thalassiosira oceanica</name>
    <name type="common">Marine diatom</name>
    <dbReference type="NCBI Taxonomy" id="159749"/>
    <lineage>
        <taxon>Eukaryota</taxon>
        <taxon>Sar</taxon>
        <taxon>Stramenopiles</taxon>
        <taxon>Ochrophyta</taxon>
        <taxon>Bacillariophyta</taxon>
        <taxon>Coscinodiscophyceae</taxon>
        <taxon>Thalassiosirophycidae</taxon>
        <taxon>Thalassiosirales</taxon>
        <taxon>Thalassiosiraceae</taxon>
        <taxon>Thalassiosira</taxon>
    </lineage>
</organism>
<sequence>MHVSIERWTDYSLTAHVPYLPKKEPADSEKSSNLQLLCAISTYLPAARDEFPHIHQEAAGRVAGALVEHGLDARRVLPRRDVVGIVLQRHPYLHLLGHPQRRLGHATYAQPLSQLGYGHAPVAGVLPGKRSQGCHGRAGSFLRGTSFHEVPDSEDRAFVVAVRDIEVEVGHGSAAEVGEVVRAGGEGLFPSAAAAELPIGAEQLAMEVTGGVSLDLSGINLSSLGGTCESKQDFLRLLAQAAAGQLCSDTGDGFDGHSTISTISTNSLDVSRCSLGPKGLETLLGFLPSCLPNLKTLSLVRNAITSTGGRAIGRFLQGNSQLEELNLGLNDINAGGGDPPAAAIISAALRCKPSSLGTLMLEKCALGPRGASLLAAGLLENETVHTLELAGNMIGPVGAKALFDALEQNATLTNLGLRMNRIGGCPTAEDIASLAAALKRGHLTKLDLSYNDLRCRGCVLLSGALNDPNCALQELLLEKNDISREGVVAISNSNRTVQRLVLKGNNVGRGRGACEAIGSMLARNKSLQFLDLSSCGVDNEGGAAIGDGLSKNSTLECLLLGKNSLGRGSNMGIFLGLAENTCLAEMDVTANSIGEVASWDDAVTRVLSSSFLSRIHFANNSLSSTRMIDAIVSNAHIRIADLSDNKFESIAVDTQLALAKRLGVDLEVDLSLNSLSSPPLGKLATHRNLLNYVTLLENERCSVKRIRLMSTSQSGVGKSTFCRAMTAKSTPNFQETLESVHTWDTSKIVEWVNRLGAPWTNDAVDLVISEHVTGQNLPELIQLDPAGRSVPSSTLTNMCRSKYKSIDAQAFSTAVFALLEKGYLSTVGAVKVDGQIELHDKRVSMVDFAGQIEFMVSHQLLLSSMHTICMIIQPAPSFGRPDSSHSGSWDYWARFLASLGDRRVGSLLLAVSHLDKLDGISMATSRRLMGDAFEEAKLANPSILASPIELDYHNLVQTALTVRNALKGAFEAVAANWWVPRSYDTLSTIVQDEARRCSECHELPIVSRQRFITVVDEYCLAHPLDSELLSNILSDANLFNRAIEYLEATGEIMSVGEQLLIDPIGWFSSFLGHFIKDDLNVSSIQIDKSVLQRGTVCLRDIVEALSHDFESSSSTQGQIHTMMDLLCNLEMCVRLNNGGIETPSTRFLFPCLLPTLESLQDLRSQGVLDNVSAIRGQRFKEINGNLLPPGLFVGLLARMYRRMSLGTFDLQRMWRNCAVLAIKTGLRVIIKCDSPTRIIEIVAYSVNKESLFVGAAKGQASIVVWLAHLVRAYLKGYTQLHFDEVLLCPSLQCHGLNRAGQGFHCFSGTEYSLASGHLLQDHCCISEGCFRFIGKGHQMDKPRLCDENLARCSFCNNVPVFSLREPL</sequence>
<dbReference type="InterPro" id="IPR001611">
    <property type="entry name" value="Leu-rich_rpt"/>
</dbReference>
<dbReference type="SUPFAM" id="SSF52047">
    <property type="entry name" value="RNI-like"/>
    <property type="match status" value="1"/>
</dbReference>
<dbReference type="Gene3D" id="3.80.10.10">
    <property type="entry name" value="Ribonuclease Inhibitor"/>
    <property type="match status" value="3"/>
</dbReference>
<dbReference type="EMBL" id="AGNL01049611">
    <property type="protein sequence ID" value="EJK44498.1"/>
    <property type="molecule type" value="Genomic_DNA"/>
</dbReference>
<dbReference type="PANTHER" id="PTHR47679">
    <property type="entry name" value="PROTEIN TORNADO 1"/>
    <property type="match status" value="1"/>
</dbReference>
<protein>
    <recommendedName>
        <fullName evidence="3">C-terminal of Roc (COR) domain-containing protein</fullName>
    </recommendedName>
</protein>